<dbReference type="SMART" id="SM00388">
    <property type="entry name" value="HisKA"/>
    <property type="match status" value="1"/>
</dbReference>
<keyword evidence="7 12" id="KW-0812">Transmembrane</keyword>
<sequence length="697" mass="78005">MVKIQHMKNTLEKRIILFSFIILFLTILASAGMDIVGFRRDYVNALFLRSQSLGTSMKGSIEKVLNLGLDIRDITGISEKCRELVVGNPDIAYCVITDLDGNILFLSNPAFDNFQFNVVIRSFTTNPRQQINLVGQNPAYYDTVTLVKAPDGRSTAQIHIGFKETIISEKVRGMILRSVFILVIFLLVAFSLVVVFVKKSIIQPVSALLQGVKKISEGAVGVRIQEVPVYEFNELAKNINIMSEYLNNRDEEIRNNYQELERTHNELHSSYLKLEHLSQELERSEELYKSLMEDASDAIVVVGDDEIVKMINKMAEEFFGYNARELVGLPLTKMLLLLNIENIPKIHKIFKDASKGMHIAEEMQLVKKGGTLVVARLHANSIKSGTENLVQAIFRDVTKEREILINLEKSAADLVRLNKMKDSFLGLASHELKTPLTVIMGYAELISTDMADRVDNTVLEMVGNISSAASRLDNIIKDMVDVSMIDEKRLQLKMDDVQINRLVEASVKELSFFFSMRKQELVLHLDESIPTIRGDVLRLMQLLSNVLGNAIKFTPDGGQITVATSAKYLLRSKQPVSDGQQMQPVVNIGKEHHLYVEISISDTGIGIDREDQLRIFDKFYEAGNIEEHSSGKVAFKAKGAGLGLSIAKGIVDMHGGEIWVESSGYNPNSDSGSTFHILLPLNPLIGDSTIDYMNLLH</sequence>
<keyword evidence="10 12" id="KW-0472">Membrane</keyword>
<dbReference type="SUPFAM" id="SSF47384">
    <property type="entry name" value="Homodimeric domain of signal transducing histidine kinase"/>
    <property type="match status" value="1"/>
</dbReference>
<dbReference type="PROSITE" id="PS50109">
    <property type="entry name" value="HIS_KIN"/>
    <property type="match status" value="1"/>
</dbReference>
<evidence type="ECO:0000256" key="9">
    <source>
        <dbReference type="ARBA" id="ARBA00022989"/>
    </source>
</evidence>
<organism evidence="16 17">
    <name type="scientific">Geotalea uraniireducens (strain Rf4)</name>
    <name type="common">Geobacter uraniireducens</name>
    <dbReference type="NCBI Taxonomy" id="351605"/>
    <lineage>
        <taxon>Bacteria</taxon>
        <taxon>Pseudomonadati</taxon>
        <taxon>Thermodesulfobacteriota</taxon>
        <taxon>Desulfuromonadia</taxon>
        <taxon>Geobacterales</taxon>
        <taxon>Geobacteraceae</taxon>
        <taxon>Geotalea</taxon>
    </lineage>
</organism>
<feature type="coiled-coil region" evidence="11">
    <location>
        <begin position="243"/>
        <end position="294"/>
    </location>
</feature>
<dbReference type="CDD" id="cd06225">
    <property type="entry name" value="HAMP"/>
    <property type="match status" value="1"/>
</dbReference>
<accession>A5G384</accession>
<dbReference type="Gene3D" id="6.10.340.10">
    <property type="match status" value="1"/>
</dbReference>
<dbReference type="PROSITE" id="PS50885">
    <property type="entry name" value="HAMP"/>
    <property type="match status" value="1"/>
</dbReference>
<evidence type="ECO:0000259" key="14">
    <source>
        <dbReference type="PROSITE" id="PS50112"/>
    </source>
</evidence>
<dbReference type="InterPro" id="IPR004358">
    <property type="entry name" value="Sig_transdc_His_kin-like_C"/>
</dbReference>
<dbReference type="Pfam" id="PF13426">
    <property type="entry name" value="PAS_9"/>
    <property type="match status" value="1"/>
</dbReference>
<dbReference type="CDD" id="cd00082">
    <property type="entry name" value="HisKA"/>
    <property type="match status" value="1"/>
</dbReference>
<dbReference type="Pfam" id="PF00672">
    <property type="entry name" value="HAMP"/>
    <property type="match status" value="1"/>
</dbReference>
<dbReference type="GO" id="GO:0009927">
    <property type="term" value="F:histidine phosphotransfer kinase activity"/>
    <property type="evidence" value="ECO:0007669"/>
    <property type="project" value="TreeGrafter"/>
</dbReference>
<keyword evidence="17" id="KW-1185">Reference proteome</keyword>
<evidence type="ECO:0000256" key="1">
    <source>
        <dbReference type="ARBA" id="ARBA00000085"/>
    </source>
</evidence>
<keyword evidence="4" id="KW-1003">Cell membrane</keyword>
<evidence type="ECO:0000256" key="12">
    <source>
        <dbReference type="SAM" id="Phobius"/>
    </source>
</evidence>
<dbReference type="Gene3D" id="3.30.450.20">
    <property type="entry name" value="PAS domain"/>
    <property type="match status" value="1"/>
</dbReference>
<evidence type="ECO:0000256" key="10">
    <source>
        <dbReference type="ARBA" id="ARBA00023136"/>
    </source>
</evidence>
<keyword evidence="5" id="KW-0597">Phosphoprotein</keyword>
<dbReference type="Gene3D" id="1.10.287.130">
    <property type="match status" value="1"/>
</dbReference>
<comment type="subcellular location">
    <subcellularLocation>
        <location evidence="2">Cell membrane</location>
        <topology evidence="2">Multi-pass membrane protein</topology>
    </subcellularLocation>
</comment>
<dbReference type="SUPFAM" id="SSF55874">
    <property type="entry name" value="ATPase domain of HSP90 chaperone/DNA topoisomerase II/histidine kinase"/>
    <property type="match status" value="1"/>
</dbReference>
<evidence type="ECO:0000256" key="5">
    <source>
        <dbReference type="ARBA" id="ARBA00022553"/>
    </source>
</evidence>
<reference evidence="16 17" key="1">
    <citation type="submission" date="2007-05" db="EMBL/GenBank/DDBJ databases">
        <title>Complete sequence of Geobacter uraniireducens Rf4.</title>
        <authorList>
            <consortium name="US DOE Joint Genome Institute"/>
            <person name="Copeland A."/>
            <person name="Lucas S."/>
            <person name="Lapidus A."/>
            <person name="Barry K."/>
            <person name="Detter J.C."/>
            <person name="Glavina del Rio T."/>
            <person name="Hammon N."/>
            <person name="Israni S."/>
            <person name="Dalin E."/>
            <person name="Tice H."/>
            <person name="Pitluck S."/>
            <person name="Chertkov O."/>
            <person name="Brettin T."/>
            <person name="Bruce D."/>
            <person name="Han C."/>
            <person name="Schmutz J."/>
            <person name="Larimer F."/>
            <person name="Land M."/>
            <person name="Hauser L."/>
            <person name="Kyrpides N."/>
            <person name="Mikhailova N."/>
            <person name="Shelobolina E."/>
            <person name="Aklujkar M."/>
            <person name="Lovley D."/>
            <person name="Richardson P."/>
        </authorList>
    </citation>
    <scope>NUCLEOTIDE SEQUENCE [LARGE SCALE GENOMIC DNA]</scope>
    <source>
        <strain evidence="16 17">Rf4</strain>
    </source>
</reference>
<dbReference type="InterPro" id="IPR036097">
    <property type="entry name" value="HisK_dim/P_sf"/>
</dbReference>
<evidence type="ECO:0000313" key="17">
    <source>
        <dbReference type="Proteomes" id="UP000006695"/>
    </source>
</evidence>
<dbReference type="InterPro" id="IPR036890">
    <property type="entry name" value="HATPase_C_sf"/>
</dbReference>
<dbReference type="KEGG" id="gur:Gura_2062"/>
<dbReference type="Gene3D" id="3.30.565.10">
    <property type="entry name" value="Histidine kinase-like ATPase, C-terminal domain"/>
    <property type="match status" value="1"/>
</dbReference>
<feature type="domain" description="HAMP" evidence="15">
    <location>
        <begin position="199"/>
        <end position="251"/>
    </location>
</feature>
<comment type="catalytic activity">
    <reaction evidence="1">
        <text>ATP + protein L-histidine = ADP + protein N-phospho-L-histidine.</text>
        <dbReference type="EC" id="2.7.13.3"/>
    </reaction>
</comment>
<evidence type="ECO:0000256" key="11">
    <source>
        <dbReference type="SAM" id="Coils"/>
    </source>
</evidence>
<evidence type="ECO:0000259" key="13">
    <source>
        <dbReference type="PROSITE" id="PS50109"/>
    </source>
</evidence>
<dbReference type="PANTHER" id="PTHR43047:SF72">
    <property type="entry name" value="OSMOSENSING HISTIDINE PROTEIN KINASE SLN1"/>
    <property type="match status" value="1"/>
</dbReference>
<keyword evidence="9 12" id="KW-1133">Transmembrane helix</keyword>
<dbReference type="STRING" id="351605.Gura_2062"/>
<dbReference type="GO" id="GO:0000155">
    <property type="term" value="F:phosphorelay sensor kinase activity"/>
    <property type="evidence" value="ECO:0007669"/>
    <property type="project" value="InterPro"/>
</dbReference>
<dbReference type="InterPro" id="IPR005467">
    <property type="entry name" value="His_kinase_dom"/>
</dbReference>
<evidence type="ECO:0000256" key="6">
    <source>
        <dbReference type="ARBA" id="ARBA00022679"/>
    </source>
</evidence>
<dbReference type="HOGENOM" id="CLU_398886_0_0_7"/>
<dbReference type="InterPro" id="IPR003594">
    <property type="entry name" value="HATPase_dom"/>
</dbReference>
<dbReference type="AlphaFoldDB" id="A5G384"/>
<dbReference type="EC" id="2.7.13.3" evidence="3"/>
<keyword evidence="11" id="KW-0175">Coiled coil</keyword>
<dbReference type="PANTHER" id="PTHR43047">
    <property type="entry name" value="TWO-COMPONENT HISTIDINE PROTEIN KINASE"/>
    <property type="match status" value="1"/>
</dbReference>
<dbReference type="Pfam" id="PF17203">
    <property type="entry name" value="sCache_3_2"/>
    <property type="match status" value="1"/>
</dbReference>
<dbReference type="InterPro" id="IPR003661">
    <property type="entry name" value="HisK_dim/P_dom"/>
</dbReference>
<feature type="transmembrane region" description="Helical" evidence="12">
    <location>
        <begin position="175"/>
        <end position="197"/>
    </location>
</feature>
<evidence type="ECO:0000256" key="8">
    <source>
        <dbReference type="ARBA" id="ARBA00022777"/>
    </source>
</evidence>
<dbReference type="InterPro" id="IPR000014">
    <property type="entry name" value="PAS"/>
</dbReference>
<feature type="transmembrane region" description="Helical" evidence="12">
    <location>
        <begin position="15"/>
        <end position="36"/>
    </location>
</feature>
<dbReference type="Proteomes" id="UP000006695">
    <property type="component" value="Chromosome"/>
</dbReference>
<dbReference type="InterPro" id="IPR003660">
    <property type="entry name" value="HAMP_dom"/>
</dbReference>
<dbReference type="GO" id="GO:0005886">
    <property type="term" value="C:plasma membrane"/>
    <property type="evidence" value="ECO:0007669"/>
    <property type="project" value="UniProtKB-SubCell"/>
</dbReference>
<name>A5G384_GEOUR</name>
<evidence type="ECO:0000256" key="3">
    <source>
        <dbReference type="ARBA" id="ARBA00012438"/>
    </source>
</evidence>
<dbReference type="SMART" id="SM00304">
    <property type="entry name" value="HAMP"/>
    <property type="match status" value="1"/>
</dbReference>
<proteinExistence type="predicted"/>
<dbReference type="SMART" id="SM00091">
    <property type="entry name" value="PAS"/>
    <property type="match status" value="1"/>
</dbReference>
<protein>
    <recommendedName>
        <fullName evidence="3">histidine kinase</fullName>
        <ecNumber evidence="3">2.7.13.3</ecNumber>
    </recommendedName>
</protein>
<dbReference type="InterPro" id="IPR033463">
    <property type="entry name" value="sCache_3"/>
</dbReference>
<dbReference type="Pfam" id="PF00512">
    <property type="entry name" value="HisKA"/>
    <property type="match status" value="1"/>
</dbReference>
<feature type="domain" description="Histidine kinase" evidence="13">
    <location>
        <begin position="427"/>
        <end position="683"/>
    </location>
</feature>
<dbReference type="SUPFAM" id="SSF55785">
    <property type="entry name" value="PYP-like sensor domain (PAS domain)"/>
    <property type="match status" value="1"/>
</dbReference>
<dbReference type="CDD" id="cd00130">
    <property type="entry name" value="PAS"/>
    <property type="match status" value="1"/>
</dbReference>
<dbReference type="PROSITE" id="PS50112">
    <property type="entry name" value="PAS"/>
    <property type="match status" value="1"/>
</dbReference>
<evidence type="ECO:0000256" key="7">
    <source>
        <dbReference type="ARBA" id="ARBA00022692"/>
    </source>
</evidence>
<dbReference type="Pfam" id="PF02518">
    <property type="entry name" value="HATPase_c"/>
    <property type="match status" value="1"/>
</dbReference>
<evidence type="ECO:0000256" key="4">
    <source>
        <dbReference type="ARBA" id="ARBA00022475"/>
    </source>
</evidence>
<dbReference type="SMART" id="SM00387">
    <property type="entry name" value="HATPase_c"/>
    <property type="match status" value="1"/>
</dbReference>
<evidence type="ECO:0000256" key="2">
    <source>
        <dbReference type="ARBA" id="ARBA00004651"/>
    </source>
</evidence>
<dbReference type="NCBIfam" id="TIGR00229">
    <property type="entry name" value="sensory_box"/>
    <property type="match status" value="1"/>
</dbReference>
<dbReference type="EMBL" id="CP000698">
    <property type="protein sequence ID" value="ABQ26252.1"/>
    <property type="molecule type" value="Genomic_DNA"/>
</dbReference>
<dbReference type="PRINTS" id="PR00344">
    <property type="entry name" value="BCTRLSENSOR"/>
</dbReference>
<evidence type="ECO:0000313" key="16">
    <source>
        <dbReference type="EMBL" id="ABQ26252.1"/>
    </source>
</evidence>
<evidence type="ECO:0000259" key="15">
    <source>
        <dbReference type="PROSITE" id="PS50885"/>
    </source>
</evidence>
<gene>
    <name evidence="16" type="ordered locus">Gura_2062</name>
</gene>
<keyword evidence="6 16" id="KW-0808">Transferase</keyword>
<keyword evidence="8 16" id="KW-0418">Kinase</keyword>
<feature type="domain" description="PAS" evidence="14">
    <location>
        <begin position="284"/>
        <end position="357"/>
    </location>
</feature>
<dbReference type="InterPro" id="IPR035965">
    <property type="entry name" value="PAS-like_dom_sf"/>
</dbReference>